<keyword evidence="13 15" id="KW-0460">Magnesium</keyword>
<dbReference type="HAMAP" id="MF_00104">
    <property type="entry name" value="RNase_III"/>
    <property type="match status" value="1"/>
</dbReference>
<feature type="binding site" evidence="15">
    <location>
        <position position="121"/>
    </location>
    <ligand>
        <name>Mg(2+)</name>
        <dbReference type="ChEBI" id="CHEBI:18420"/>
    </ligand>
</feature>
<name>I4B1T0_TURPD</name>
<dbReference type="GO" id="GO:0006397">
    <property type="term" value="P:mRNA processing"/>
    <property type="evidence" value="ECO:0007669"/>
    <property type="project" value="UniProtKB-UniRule"/>
</dbReference>
<evidence type="ECO:0000256" key="15">
    <source>
        <dbReference type="HAMAP-Rule" id="MF_00104"/>
    </source>
</evidence>
<keyword evidence="12 15" id="KW-0378">Hydrolase</keyword>
<dbReference type="InterPro" id="IPR011907">
    <property type="entry name" value="RNase_III"/>
</dbReference>
<reference evidence="19 20" key="1">
    <citation type="submission" date="2012-06" db="EMBL/GenBank/DDBJ databases">
        <title>The complete chromosome of genome of Turneriella parva DSM 21527.</title>
        <authorList>
            <consortium name="US DOE Joint Genome Institute (JGI-PGF)"/>
            <person name="Lucas S."/>
            <person name="Han J."/>
            <person name="Lapidus A."/>
            <person name="Bruce D."/>
            <person name="Goodwin L."/>
            <person name="Pitluck S."/>
            <person name="Peters L."/>
            <person name="Kyrpides N."/>
            <person name="Mavromatis K."/>
            <person name="Ivanova N."/>
            <person name="Mikhailova N."/>
            <person name="Chertkov O."/>
            <person name="Detter J.C."/>
            <person name="Tapia R."/>
            <person name="Han C."/>
            <person name="Land M."/>
            <person name="Hauser L."/>
            <person name="Markowitz V."/>
            <person name="Cheng J.-F."/>
            <person name="Hugenholtz P."/>
            <person name="Woyke T."/>
            <person name="Wu D."/>
            <person name="Gronow S."/>
            <person name="Wellnitz S."/>
            <person name="Brambilla E."/>
            <person name="Klenk H.-P."/>
            <person name="Eisen J.A."/>
        </authorList>
    </citation>
    <scope>NUCLEOTIDE SEQUENCE [LARGE SCALE GENOMIC DNA]</scope>
    <source>
        <strain evidence="20">ATCC BAA-1111 / DSM 21527 / NCTC 11395 / H</strain>
    </source>
</reference>
<dbReference type="CDD" id="cd10845">
    <property type="entry name" value="DSRM_RNAse_III_family"/>
    <property type="match status" value="1"/>
</dbReference>
<evidence type="ECO:0000256" key="14">
    <source>
        <dbReference type="ARBA" id="ARBA00022884"/>
    </source>
</evidence>
<evidence type="ECO:0000313" key="19">
    <source>
        <dbReference type="EMBL" id="AFM11237.1"/>
    </source>
</evidence>
<keyword evidence="8 15" id="KW-0819">tRNA processing</keyword>
<dbReference type="GO" id="GO:0046872">
    <property type="term" value="F:metal ion binding"/>
    <property type="evidence" value="ECO:0007669"/>
    <property type="project" value="UniProtKB-KW"/>
</dbReference>
<dbReference type="NCBIfam" id="TIGR02191">
    <property type="entry name" value="RNaseIII"/>
    <property type="match status" value="1"/>
</dbReference>
<feature type="active site" evidence="15">
    <location>
        <position position="52"/>
    </location>
</feature>
<keyword evidence="14 15" id="KW-0694">RNA-binding</keyword>
<dbReference type="GO" id="GO:0005737">
    <property type="term" value="C:cytoplasm"/>
    <property type="evidence" value="ECO:0007669"/>
    <property type="project" value="UniProtKB-SubCell"/>
</dbReference>
<evidence type="ECO:0000256" key="16">
    <source>
        <dbReference type="SAM" id="MobiDB-lite"/>
    </source>
</evidence>
<dbReference type="STRING" id="869212.Turpa_0585"/>
<feature type="region of interest" description="Disordered" evidence="16">
    <location>
        <begin position="208"/>
        <end position="242"/>
    </location>
</feature>
<dbReference type="CDD" id="cd00593">
    <property type="entry name" value="RIBOc"/>
    <property type="match status" value="1"/>
</dbReference>
<evidence type="ECO:0000259" key="17">
    <source>
        <dbReference type="PROSITE" id="PS50137"/>
    </source>
</evidence>
<proteinExistence type="inferred from homology"/>
<organism evidence="19 20">
    <name type="scientific">Turneriella parva (strain ATCC BAA-1111 / DSM 21527 / NCTC 11395 / H)</name>
    <name type="common">Leptospira parva</name>
    <dbReference type="NCBI Taxonomy" id="869212"/>
    <lineage>
        <taxon>Bacteria</taxon>
        <taxon>Pseudomonadati</taxon>
        <taxon>Spirochaetota</taxon>
        <taxon>Spirochaetia</taxon>
        <taxon>Leptospirales</taxon>
        <taxon>Leptospiraceae</taxon>
        <taxon>Turneriella</taxon>
    </lineage>
</organism>
<evidence type="ECO:0000256" key="12">
    <source>
        <dbReference type="ARBA" id="ARBA00022801"/>
    </source>
</evidence>
<dbReference type="HOGENOM" id="CLU_000907_1_3_12"/>
<dbReference type="Gene3D" id="1.10.1520.10">
    <property type="entry name" value="Ribonuclease III domain"/>
    <property type="match status" value="1"/>
</dbReference>
<dbReference type="Pfam" id="PF00035">
    <property type="entry name" value="dsrm"/>
    <property type="match status" value="1"/>
</dbReference>
<feature type="active site" evidence="15">
    <location>
        <position position="124"/>
    </location>
</feature>
<dbReference type="FunFam" id="3.30.160.20:FF:000003">
    <property type="entry name" value="Ribonuclease 3"/>
    <property type="match status" value="1"/>
</dbReference>
<dbReference type="SMART" id="SM00358">
    <property type="entry name" value="DSRM"/>
    <property type="match status" value="1"/>
</dbReference>
<dbReference type="GO" id="GO:0008033">
    <property type="term" value="P:tRNA processing"/>
    <property type="evidence" value="ECO:0007669"/>
    <property type="project" value="UniProtKB-KW"/>
</dbReference>
<dbReference type="PROSITE" id="PS50142">
    <property type="entry name" value="RNASE_3_2"/>
    <property type="match status" value="1"/>
</dbReference>
<evidence type="ECO:0000256" key="2">
    <source>
        <dbReference type="ARBA" id="ARBA00004496"/>
    </source>
</evidence>
<feature type="binding site" evidence="15">
    <location>
        <position position="48"/>
    </location>
    <ligand>
        <name>Mg(2+)</name>
        <dbReference type="ChEBI" id="CHEBI:18420"/>
    </ligand>
</feature>
<feature type="binding site" evidence="15">
    <location>
        <position position="124"/>
    </location>
    <ligand>
        <name>Mg(2+)</name>
        <dbReference type="ChEBI" id="CHEBI:18420"/>
    </ligand>
</feature>
<keyword evidence="11 15" id="KW-0255">Endonuclease</keyword>
<evidence type="ECO:0000256" key="5">
    <source>
        <dbReference type="ARBA" id="ARBA00022490"/>
    </source>
</evidence>
<dbReference type="Pfam" id="PF14622">
    <property type="entry name" value="Ribonucleas_3_3"/>
    <property type="match status" value="1"/>
</dbReference>
<dbReference type="PROSITE" id="PS00517">
    <property type="entry name" value="RNASE_3_1"/>
    <property type="match status" value="1"/>
</dbReference>
<dbReference type="SMART" id="SM00535">
    <property type="entry name" value="RIBOc"/>
    <property type="match status" value="1"/>
</dbReference>
<dbReference type="FunFam" id="1.10.1520.10:FF:000001">
    <property type="entry name" value="Ribonuclease 3"/>
    <property type="match status" value="1"/>
</dbReference>
<evidence type="ECO:0000256" key="11">
    <source>
        <dbReference type="ARBA" id="ARBA00022759"/>
    </source>
</evidence>
<dbReference type="InterPro" id="IPR014720">
    <property type="entry name" value="dsRBD_dom"/>
</dbReference>
<sequence>MLAEFIKREGLPDKVLPAINIALTHKSYSNEFRAGLDPGLDRHNQRLEFLGDSVLGLVIAHHFYASKRKTAEGGLTRLKAMTVCESALKQIADTLELGKMLRMGKGEIATGGLARTSNLADAMEAVIGAIHLTAGFETAQKFVLRHFREILDNPETVEGSKDFKSALQEMLAKKNHQRPEYQVVAAEGPDHDKEFTIALYVSGEKKSEGVARTRKQAEQNAAQAYMEKLGAKPAKGRSPAKG</sequence>
<keyword evidence="7 15" id="KW-0507">mRNA processing</keyword>
<dbReference type="EMBL" id="CP002959">
    <property type="protein sequence ID" value="AFM11237.1"/>
    <property type="molecule type" value="Genomic_DNA"/>
</dbReference>
<dbReference type="KEGG" id="tpx:Turpa_0585"/>
<keyword evidence="6 15" id="KW-0698">rRNA processing</keyword>
<evidence type="ECO:0000256" key="1">
    <source>
        <dbReference type="ARBA" id="ARBA00000109"/>
    </source>
</evidence>
<evidence type="ECO:0000256" key="13">
    <source>
        <dbReference type="ARBA" id="ARBA00022842"/>
    </source>
</evidence>
<feature type="domain" description="DRBM" evidence="17">
    <location>
        <begin position="162"/>
        <end position="231"/>
    </location>
</feature>
<evidence type="ECO:0000256" key="8">
    <source>
        <dbReference type="ARBA" id="ARBA00022694"/>
    </source>
</evidence>
<comment type="subunit">
    <text evidence="4 15">Homodimer.</text>
</comment>
<evidence type="ECO:0000256" key="3">
    <source>
        <dbReference type="ARBA" id="ARBA00010183"/>
    </source>
</evidence>
<feature type="domain" description="RNase III" evidence="18">
    <location>
        <begin position="2"/>
        <end position="135"/>
    </location>
</feature>
<dbReference type="InterPro" id="IPR000999">
    <property type="entry name" value="RNase_III_dom"/>
</dbReference>
<keyword evidence="9 15" id="KW-0540">Nuclease</keyword>
<comment type="function">
    <text evidence="15">Digests double-stranded RNA. Involved in the processing of primary rRNA transcript to yield the immediate precursors to the large and small rRNAs (23S and 16S). Processes some mRNAs, and tRNAs when they are encoded in the rRNA operon. Processes pre-crRNA and tracrRNA of type II CRISPR loci if present in the organism.</text>
</comment>
<dbReference type="PROSITE" id="PS50137">
    <property type="entry name" value="DS_RBD"/>
    <property type="match status" value="1"/>
</dbReference>
<dbReference type="SUPFAM" id="SSF54768">
    <property type="entry name" value="dsRNA-binding domain-like"/>
    <property type="match status" value="1"/>
</dbReference>
<evidence type="ECO:0000256" key="7">
    <source>
        <dbReference type="ARBA" id="ARBA00022664"/>
    </source>
</evidence>
<evidence type="ECO:0000313" key="20">
    <source>
        <dbReference type="Proteomes" id="UP000006048"/>
    </source>
</evidence>
<dbReference type="InterPro" id="IPR036389">
    <property type="entry name" value="RNase_III_sf"/>
</dbReference>
<dbReference type="GO" id="GO:0010468">
    <property type="term" value="P:regulation of gene expression"/>
    <property type="evidence" value="ECO:0007669"/>
    <property type="project" value="TreeGrafter"/>
</dbReference>
<dbReference type="Proteomes" id="UP000006048">
    <property type="component" value="Chromosome"/>
</dbReference>
<keyword evidence="10 15" id="KW-0479">Metal-binding</keyword>
<dbReference type="PANTHER" id="PTHR11207:SF0">
    <property type="entry name" value="RIBONUCLEASE 3"/>
    <property type="match status" value="1"/>
</dbReference>
<evidence type="ECO:0000256" key="6">
    <source>
        <dbReference type="ARBA" id="ARBA00022552"/>
    </source>
</evidence>
<evidence type="ECO:0000256" key="9">
    <source>
        <dbReference type="ARBA" id="ARBA00022722"/>
    </source>
</evidence>
<dbReference type="EC" id="3.1.26.3" evidence="15"/>
<dbReference type="GO" id="GO:0004525">
    <property type="term" value="F:ribonuclease III activity"/>
    <property type="evidence" value="ECO:0007669"/>
    <property type="project" value="UniProtKB-UniRule"/>
</dbReference>
<evidence type="ECO:0000256" key="4">
    <source>
        <dbReference type="ARBA" id="ARBA00011738"/>
    </source>
</evidence>
<comment type="catalytic activity">
    <reaction evidence="1 15">
        <text>Endonucleolytic cleavage to 5'-phosphomonoester.</text>
        <dbReference type="EC" id="3.1.26.3"/>
    </reaction>
</comment>
<dbReference type="AlphaFoldDB" id="I4B1T0"/>
<dbReference type="SUPFAM" id="SSF69065">
    <property type="entry name" value="RNase III domain-like"/>
    <property type="match status" value="1"/>
</dbReference>
<evidence type="ECO:0000259" key="18">
    <source>
        <dbReference type="PROSITE" id="PS50142"/>
    </source>
</evidence>
<comment type="subcellular location">
    <subcellularLocation>
        <location evidence="2 15">Cytoplasm</location>
    </subcellularLocation>
</comment>
<dbReference type="PANTHER" id="PTHR11207">
    <property type="entry name" value="RIBONUCLEASE III"/>
    <property type="match status" value="1"/>
</dbReference>
<keyword evidence="20" id="KW-1185">Reference proteome</keyword>
<dbReference type="GO" id="GO:0003725">
    <property type="term" value="F:double-stranded RNA binding"/>
    <property type="evidence" value="ECO:0007669"/>
    <property type="project" value="TreeGrafter"/>
</dbReference>
<comment type="cofactor">
    <cofactor evidence="15">
        <name>Mg(2+)</name>
        <dbReference type="ChEBI" id="CHEBI:18420"/>
    </cofactor>
</comment>
<dbReference type="GO" id="GO:0042802">
    <property type="term" value="F:identical protein binding"/>
    <property type="evidence" value="ECO:0007669"/>
    <property type="project" value="UniProtKB-ARBA"/>
</dbReference>
<accession>I4B1T0</accession>
<dbReference type="Gene3D" id="3.30.160.20">
    <property type="match status" value="1"/>
</dbReference>
<feature type="compositionally biased region" description="Basic and acidic residues" evidence="16">
    <location>
        <begin position="208"/>
        <end position="217"/>
    </location>
</feature>
<evidence type="ECO:0000256" key="10">
    <source>
        <dbReference type="ARBA" id="ARBA00022723"/>
    </source>
</evidence>
<dbReference type="PATRIC" id="fig|869212.3.peg.560"/>
<dbReference type="GO" id="GO:0006364">
    <property type="term" value="P:rRNA processing"/>
    <property type="evidence" value="ECO:0007669"/>
    <property type="project" value="UniProtKB-UniRule"/>
</dbReference>
<dbReference type="GO" id="GO:0019843">
    <property type="term" value="F:rRNA binding"/>
    <property type="evidence" value="ECO:0007669"/>
    <property type="project" value="UniProtKB-KW"/>
</dbReference>
<protein>
    <recommendedName>
        <fullName evidence="15">Ribonuclease 3</fullName>
        <ecNumber evidence="15">3.1.26.3</ecNumber>
    </recommendedName>
    <alternativeName>
        <fullName evidence="15">Ribonuclease III</fullName>
        <shortName evidence="15">RNase III</shortName>
    </alternativeName>
</protein>
<keyword evidence="5 15" id="KW-0963">Cytoplasm</keyword>
<keyword evidence="15" id="KW-0699">rRNA-binding</keyword>
<gene>
    <name evidence="15" type="primary">rnc</name>
    <name evidence="19" type="ordered locus">Turpa_0585</name>
</gene>
<comment type="similarity">
    <text evidence="3">Belongs to the ribonuclease III family.</text>
</comment>